<protein>
    <recommendedName>
        <fullName evidence="2">Alpha/beta hydrolase fold-3 domain-containing protein</fullName>
    </recommendedName>
</protein>
<evidence type="ECO:0000256" key="1">
    <source>
        <dbReference type="ARBA" id="ARBA00022801"/>
    </source>
</evidence>
<accession>A0A1E5KZ89</accession>
<dbReference type="STRING" id="762845.BCR26_01660"/>
<dbReference type="InterPro" id="IPR050300">
    <property type="entry name" value="GDXG_lipolytic_enzyme"/>
</dbReference>
<evidence type="ECO:0000313" key="3">
    <source>
        <dbReference type="EMBL" id="OEH83143.1"/>
    </source>
</evidence>
<organism evidence="3 4">
    <name type="scientific">Enterococcus rivorum</name>
    <dbReference type="NCBI Taxonomy" id="762845"/>
    <lineage>
        <taxon>Bacteria</taxon>
        <taxon>Bacillati</taxon>
        <taxon>Bacillota</taxon>
        <taxon>Bacilli</taxon>
        <taxon>Lactobacillales</taxon>
        <taxon>Enterococcaceae</taxon>
        <taxon>Enterococcus</taxon>
    </lineage>
</organism>
<keyword evidence="1" id="KW-0378">Hydrolase</keyword>
<dbReference type="InterPro" id="IPR029058">
    <property type="entry name" value="AB_hydrolase_fold"/>
</dbReference>
<dbReference type="GO" id="GO:0016787">
    <property type="term" value="F:hydrolase activity"/>
    <property type="evidence" value="ECO:0007669"/>
    <property type="project" value="UniProtKB-KW"/>
</dbReference>
<name>A0A1E5KZ89_9ENTE</name>
<gene>
    <name evidence="3" type="ORF">BCR26_01660</name>
</gene>
<reference evidence="3 4" key="1">
    <citation type="submission" date="2016-09" db="EMBL/GenBank/DDBJ databases">
        <authorList>
            <person name="Capua I."/>
            <person name="De Benedictis P."/>
            <person name="Joannis T."/>
            <person name="Lombin L.H."/>
            <person name="Cattoli G."/>
        </authorList>
    </citation>
    <scope>NUCLEOTIDE SEQUENCE [LARGE SCALE GENOMIC DNA]</scope>
    <source>
        <strain evidence="3 4">LMG 25899</strain>
    </source>
</reference>
<dbReference type="Gene3D" id="3.40.50.1820">
    <property type="entry name" value="alpha/beta hydrolase"/>
    <property type="match status" value="1"/>
</dbReference>
<dbReference type="PANTHER" id="PTHR48081">
    <property type="entry name" value="AB HYDROLASE SUPERFAMILY PROTEIN C4A8.06C"/>
    <property type="match status" value="1"/>
</dbReference>
<evidence type="ECO:0000313" key="4">
    <source>
        <dbReference type="Proteomes" id="UP000095256"/>
    </source>
</evidence>
<dbReference type="SUPFAM" id="SSF53474">
    <property type="entry name" value="alpha/beta-Hydrolases"/>
    <property type="match status" value="1"/>
</dbReference>
<evidence type="ECO:0000259" key="2">
    <source>
        <dbReference type="Pfam" id="PF07859"/>
    </source>
</evidence>
<dbReference type="Pfam" id="PF07859">
    <property type="entry name" value="Abhydrolase_3"/>
    <property type="match status" value="1"/>
</dbReference>
<dbReference type="InterPro" id="IPR013094">
    <property type="entry name" value="AB_hydrolase_3"/>
</dbReference>
<proteinExistence type="predicted"/>
<dbReference type="PANTHER" id="PTHR48081:SF3">
    <property type="entry name" value="ALPHA_BETA HYDROLASE FOLD-3 DOMAIN-CONTAINING PROTEIN"/>
    <property type="match status" value="1"/>
</dbReference>
<dbReference type="Proteomes" id="UP000095256">
    <property type="component" value="Unassembled WGS sequence"/>
</dbReference>
<dbReference type="EMBL" id="MIEK01000012">
    <property type="protein sequence ID" value="OEH83143.1"/>
    <property type="molecule type" value="Genomic_DNA"/>
</dbReference>
<keyword evidence="4" id="KW-1185">Reference proteome</keyword>
<sequence length="269" mass="30789">MTFYSQQIFSSAKATILYLHGGGLLYGNRDDLPTEVIELFLKNGYNLLTIDYPLAPEVKLPTIYAFLEQAIDWFQANYQKQLKIKTSDYFLFGRSAGGYLAYLLSARHRCHKQKGLISFYSYYELTLPELNQPSPYYQKFSKVSPLEAQALIRSAPFTAASINEGFSLYLSGRQFGNWLNYCLASIPEKRNFSLTENELLDLPPTFLTHSVADQDIPVHSSRNAARKIPFATYKEIEKLPHDFDNNLAHPESLQLYHNVICWMNGVQSL</sequence>
<comment type="caution">
    <text evidence="3">The sequence shown here is derived from an EMBL/GenBank/DDBJ whole genome shotgun (WGS) entry which is preliminary data.</text>
</comment>
<feature type="domain" description="Alpha/beta hydrolase fold-3" evidence="2">
    <location>
        <begin position="16"/>
        <end position="243"/>
    </location>
</feature>
<dbReference type="AlphaFoldDB" id="A0A1E5KZ89"/>